<dbReference type="RefSeq" id="WP_183643268.1">
    <property type="nucleotide sequence ID" value="NZ_BAAAXX010000134.1"/>
</dbReference>
<dbReference type="EMBL" id="JACIBV010000001">
    <property type="protein sequence ID" value="MBB3724806.1"/>
    <property type="molecule type" value="Genomic_DNA"/>
</dbReference>
<dbReference type="GeneID" id="95387282"/>
<sequence length="106" mass="11184">MSVKTKKLSQVTLLSTLAAISATLLTTGPATANAAGTVHERSHVAAACGLYRDGDAAQYKNCSGAGENIFVTYLLGGNTYFCVPAGETRYVGRWSNVFRVYNRGGC</sequence>
<reference evidence="2 3" key="1">
    <citation type="submission" date="2020-08" db="EMBL/GenBank/DDBJ databases">
        <title>Sequencing the genomes of 1000 actinobacteria strains.</title>
        <authorList>
            <person name="Klenk H.-P."/>
        </authorList>
    </citation>
    <scope>NUCLEOTIDE SEQUENCE [LARGE SCALE GENOMIC DNA]</scope>
    <source>
        <strain evidence="2 3">DSM 44320</strain>
    </source>
</reference>
<feature type="chain" id="PRO_5030610958" description="Secreted protein" evidence="1">
    <location>
        <begin position="35"/>
        <end position="106"/>
    </location>
</feature>
<evidence type="ECO:0000313" key="2">
    <source>
        <dbReference type="EMBL" id="MBB3724806.1"/>
    </source>
</evidence>
<dbReference type="Proteomes" id="UP000579945">
    <property type="component" value="Unassembled WGS sequence"/>
</dbReference>
<accession>A0A7W5Y524</accession>
<protein>
    <recommendedName>
        <fullName evidence="4">Secreted protein</fullName>
    </recommendedName>
</protein>
<keyword evidence="3" id="KW-1185">Reference proteome</keyword>
<organism evidence="2 3">
    <name type="scientific">Nonomuraea dietziae</name>
    <dbReference type="NCBI Taxonomy" id="65515"/>
    <lineage>
        <taxon>Bacteria</taxon>
        <taxon>Bacillati</taxon>
        <taxon>Actinomycetota</taxon>
        <taxon>Actinomycetes</taxon>
        <taxon>Streptosporangiales</taxon>
        <taxon>Streptosporangiaceae</taxon>
        <taxon>Nonomuraea</taxon>
    </lineage>
</organism>
<comment type="caution">
    <text evidence="2">The sequence shown here is derived from an EMBL/GenBank/DDBJ whole genome shotgun (WGS) entry which is preliminary data.</text>
</comment>
<dbReference type="AlphaFoldDB" id="A0A7W5Y524"/>
<gene>
    <name evidence="2" type="ORF">FHR33_000666</name>
</gene>
<feature type="signal peptide" evidence="1">
    <location>
        <begin position="1"/>
        <end position="34"/>
    </location>
</feature>
<name>A0A7W5Y524_9ACTN</name>
<proteinExistence type="predicted"/>
<evidence type="ECO:0000256" key="1">
    <source>
        <dbReference type="SAM" id="SignalP"/>
    </source>
</evidence>
<evidence type="ECO:0008006" key="4">
    <source>
        <dbReference type="Google" id="ProtNLM"/>
    </source>
</evidence>
<evidence type="ECO:0000313" key="3">
    <source>
        <dbReference type="Proteomes" id="UP000579945"/>
    </source>
</evidence>
<keyword evidence="1" id="KW-0732">Signal</keyword>